<sequence>MALIGLIRVGTDPQDARFQRQALEPICSRLVEETASRRRLIKNRPGLLAAVAEVGDGDALTVTHARSLSTSMVDGLETLLDLVDRGVAVKVLKGLAAGEHTGDSEFLDDVRELTRLRRELQSASIVAEIRATRQRGTSYGRPRMIGDDVKFKITTRRAKGESIRAIAEAVGVSVGSVHRILSVPTRGLRRIHSVDGVLDELRRGTGH</sequence>
<dbReference type="RefSeq" id="WP_332900720.1">
    <property type="nucleotide sequence ID" value="NZ_JBAGLP010000099.1"/>
</dbReference>
<evidence type="ECO:0000259" key="1">
    <source>
        <dbReference type="SMART" id="SM00857"/>
    </source>
</evidence>
<dbReference type="Pfam" id="PF00239">
    <property type="entry name" value="Resolvase"/>
    <property type="match status" value="1"/>
</dbReference>
<dbReference type="InterPro" id="IPR045745">
    <property type="entry name" value="HTH_58_Actinobacteria-type"/>
</dbReference>
<accession>A0ABU7Z337</accession>
<feature type="domain" description="Resolvase/invertase-type recombinase catalytic" evidence="1">
    <location>
        <begin position="3"/>
        <end position="138"/>
    </location>
</feature>
<evidence type="ECO:0000313" key="2">
    <source>
        <dbReference type="EMBL" id="MEG3613840.1"/>
    </source>
</evidence>
<dbReference type="InterPro" id="IPR006119">
    <property type="entry name" value="Resolv_N"/>
</dbReference>
<dbReference type="Gene3D" id="3.40.50.1390">
    <property type="entry name" value="Resolvase, N-terminal catalytic domain"/>
    <property type="match status" value="1"/>
</dbReference>
<gene>
    <name evidence="2" type="ORF">V5O49_01750</name>
</gene>
<keyword evidence="3" id="KW-1185">Reference proteome</keyword>
<dbReference type="SMART" id="SM00857">
    <property type="entry name" value="Resolvase"/>
    <property type="match status" value="1"/>
</dbReference>
<organism evidence="2 3">
    <name type="scientific">Isoptericola haloaureus</name>
    <dbReference type="NCBI Taxonomy" id="1542902"/>
    <lineage>
        <taxon>Bacteria</taxon>
        <taxon>Bacillati</taxon>
        <taxon>Actinomycetota</taxon>
        <taxon>Actinomycetes</taxon>
        <taxon>Micrococcales</taxon>
        <taxon>Promicromonosporaceae</taxon>
        <taxon>Isoptericola</taxon>
    </lineage>
</organism>
<dbReference type="Proteomes" id="UP001310387">
    <property type="component" value="Unassembled WGS sequence"/>
</dbReference>
<dbReference type="Pfam" id="PF19575">
    <property type="entry name" value="HTH_58"/>
    <property type="match status" value="1"/>
</dbReference>
<dbReference type="InterPro" id="IPR036162">
    <property type="entry name" value="Resolvase-like_N_sf"/>
</dbReference>
<dbReference type="EMBL" id="JBAGLP010000099">
    <property type="protein sequence ID" value="MEG3613840.1"/>
    <property type="molecule type" value="Genomic_DNA"/>
</dbReference>
<reference evidence="2" key="2">
    <citation type="submission" date="2024-02" db="EMBL/GenBank/DDBJ databases">
        <authorList>
            <person name="Prathaban M."/>
            <person name="Mythili R."/>
            <person name="Sharmila Devi N."/>
            <person name="Sobanaa M."/>
            <person name="Prathiviraj R."/>
            <person name="Selvin J."/>
        </authorList>
    </citation>
    <scope>NUCLEOTIDE SEQUENCE</scope>
    <source>
        <strain evidence="2">MP1014</strain>
    </source>
</reference>
<proteinExistence type="predicted"/>
<reference evidence="2" key="1">
    <citation type="journal article" date="2024" name="Antonie Van Leeuwenhoek">
        <title>Isoptericola haloaureus sp. nov., a dimorphic actinobacterium isolated from mangrove sediments of southeast India, implicating biosaline agricultural significance through nitrogen fixation and salt tolerance genes.</title>
        <authorList>
            <person name="Prathaban M."/>
            <person name="Prathiviraj R."/>
            <person name="Ravichandran M."/>
            <person name="Natarajan S.D."/>
            <person name="Sobanaa M."/>
            <person name="Hari Krishna Kumar S."/>
            <person name="Chandrasekar V."/>
            <person name="Selvin J."/>
        </authorList>
    </citation>
    <scope>NUCLEOTIDE SEQUENCE</scope>
    <source>
        <strain evidence="2">MP1014</strain>
    </source>
</reference>
<comment type="caution">
    <text evidence="2">The sequence shown here is derived from an EMBL/GenBank/DDBJ whole genome shotgun (WGS) entry which is preliminary data.</text>
</comment>
<evidence type="ECO:0000313" key="3">
    <source>
        <dbReference type="Proteomes" id="UP001310387"/>
    </source>
</evidence>
<protein>
    <submittedName>
        <fullName evidence="2">Recombinase family protein</fullName>
    </submittedName>
</protein>
<name>A0ABU7Z337_9MICO</name>
<dbReference type="SUPFAM" id="SSF53041">
    <property type="entry name" value="Resolvase-like"/>
    <property type="match status" value="1"/>
</dbReference>